<dbReference type="EMBL" id="LUCH01004007">
    <property type="protein sequence ID" value="KAF5399493.1"/>
    <property type="molecule type" value="Genomic_DNA"/>
</dbReference>
<accession>A0A8J4T5U8</accession>
<dbReference type="OrthoDB" id="6274879at2759"/>
<name>A0A8J4T5U8_9TREM</name>
<evidence type="ECO:0000313" key="2">
    <source>
        <dbReference type="EMBL" id="KAF5399493.1"/>
    </source>
</evidence>
<feature type="compositionally biased region" description="Polar residues" evidence="1">
    <location>
        <begin position="169"/>
        <end position="178"/>
    </location>
</feature>
<comment type="caution">
    <text evidence="2">The sequence shown here is derived from an EMBL/GenBank/DDBJ whole genome shotgun (WGS) entry which is preliminary data.</text>
</comment>
<feature type="compositionally biased region" description="Low complexity" evidence="1">
    <location>
        <begin position="101"/>
        <end position="116"/>
    </location>
</feature>
<gene>
    <name evidence="2" type="ORF">PHET_07268</name>
</gene>
<proteinExistence type="predicted"/>
<keyword evidence="3" id="KW-1185">Reference proteome</keyword>
<reference evidence="2" key="1">
    <citation type="submission" date="2019-05" db="EMBL/GenBank/DDBJ databases">
        <title>Annotation for the trematode Paragonimus heterotremus.</title>
        <authorList>
            <person name="Choi Y.-J."/>
        </authorList>
    </citation>
    <scope>NUCLEOTIDE SEQUENCE</scope>
    <source>
        <strain evidence="2">LC</strain>
    </source>
</reference>
<organism evidence="2 3">
    <name type="scientific">Paragonimus heterotremus</name>
    <dbReference type="NCBI Taxonomy" id="100268"/>
    <lineage>
        <taxon>Eukaryota</taxon>
        <taxon>Metazoa</taxon>
        <taxon>Spiralia</taxon>
        <taxon>Lophotrochozoa</taxon>
        <taxon>Platyhelminthes</taxon>
        <taxon>Trematoda</taxon>
        <taxon>Digenea</taxon>
        <taxon>Plagiorchiida</taxon>
        <taxon>Troglotremata</taxon>
        <taxon>Troglotrematidae</taxon>
        <taxon>Paragonimus</taxon>
    </lineage>
</organism>
<dbReference type="AlphaFoldDB" id="A0A8J4T5U8"/>
<feature type="region of interest" description="Disordered" evidence="1">
    <location>
        <begin position="138"/>
        <end position="178"/>
    </location>
</feature>
<dbReference type="Proteomes" id="UP000748531">
    <property type="component" value="Unassembled WGS sequence"/>
</dbReference>
<evidence type="ECO:0000313" key="3">
    <source>
        <dbReference type="Proteomes" id="UP000748531"/>
    </source>
</evidence>
<protein>
    <submittedName>
        <fullName evidence="2">Uncharacterized protein</fullName>
    </submittedName>
</protein>
<feature type="region of interest" description="Disordered" evidence="1">
    <location>
        <begin position="90"/>
        <end position="122"/>
    </location>
</feature>
<sequence>MAHNSDLLNSTALPSKSLGLKDLRIVHLPNPDRTRTCALLSKVTDLLNAFEKSPPQPFEGPSTDGRSIEFDLFIPSECDTLEDNGLRLEDVGFDDQDELPVSSDSSVSSSSSSSVSTRSMNTDSADVNFFPSMLRLPSGGGAHAGPRIEELPSFDNPSGLESKHCRSISGLSTSQVFD</sequence>
<evidence type="ECO:0000256" key="1">
    <source>
        <dbReference type="SAM" id="MobiDB-lite"/>
    </source>
</evidence>